<dbReference type="Gene3D" id="2.60.40.10">
    <property type="entry name" value="Immunoglobulins"/>
    <property type="match status" value="1"/>
</dbReference>
<evidence type="ECO:0000313" key="4">
    <source>
        <dbReference type="Proteomes" id="UP000596742"/>
    </source>
</evidence>
<dbReference type="InterPro" id="IPR003599">
    <property type="entry name" value="Ig_sub"/>
</dbReference>
<sequence>MDSLMNVIFIASLIHLNFVFGLPSPLPNLVPEACNLTVWHGHSDVTSQRIVVLEGDTINLVCDARCTNDHYTPVLKWINPKYRLVWDIPGRLFTAPMNSHRLQTLYIQDISVEDTGVYKCQGWVGHWTETFVQIAMDAIDVNE</sequence>
<accession>A0A8B6GQB9</accession>
<dbReference type="AlphaFoldDB" id="A0A8B6GQB9"/>
<name>A0A8B6GQB9_MYTGA</name>
<dbReference type="Proteomes" id="UP000596742">
    <property type="component" value="Unassembled WGS sequence"/>
</dbReference>
<comment type="caution">
    <text evidence="3">The sequence shown here is derived from an EMBL/GenBank/DDBJ whole genome shotgun (WGS) entry which is preliminary data.</text>
</comment>
<keyword evidence="4" id="KW-1185">Reference proteome</keyword>
<feature type="domain" description="Ig-like" evidence="2">
    <location>
        <begin position="27"/>
        <end position="121"/>
    </location>
</feature>
<dbReference type="SUPFAM" id="SSF48726">
    <property type="entry name" value="Immunoglobulin"/>
    <property type="match status" value="1"/>
</dbReference>
<organism evidence="3 4">
    <name type="scientific">Mytilus galloprovincialis</name>
    <name type="common">Mediterranean mussel</name>
    <dbReference type="NCBI Taxonomy" id="29158"/>
    <lineage>
        <taxon>Eukaryota</taxon>
        <taxon>Metazoa</taxon>
        <taxon>Spiralia</taxon>
        <taxon>Lophotrochozoa</taxon>
        <taxon>Mollusca</taxon>
        <taxon>Bivalvia</taxon>
        <taxon>Autobranchia</taxon>
        <taxon>Pteriomorphia</taxon>
        <taxon>Mytilida</taxon>
        <taxon>Mytiloidea</taxon>
        <taxon>Mytilidae</taxon>
        <taxon>Mytilinae</taxon>
        <taxon>Mytilus</taxon>
    </lineage>
</organism>
<evidence type="ECO:0000256" key="1">
    <source>
        <dbReference type="SAM" id="SignalP"/>
    </source>
</evidence>
<dbReference type="InterPro" id="IPR007110">
    <property type="entry name" value="Ig-like_dom"/>
</dbReference>
<keyword evidence="1" id="KW-0732">Signal</keyword>
<dbReference type="SMART" id="SM00409">
    <property type="entry name" value="IG"/>
    <property type="match status" value="1"/>
</dbReference>
<dbReference type="Pfam" id="PF13895">
    <property type="entry name" value="Ig_2"/>
    <property type="match status" value="1"/>
</dbReference>
<dbReference type="PROSITE" id="PS50835">
    <property type="entry name" value="IG_LIKE"/>
    <property type="match status" value="1"/>
</dbReference>
<feature type="chain" id="PRO_5032373681" description="Ig-like domain-containing protein" evidence="1">
    <location>
        <begin position="22"/>
        <end position="143"/>
    </location>
</feature>
<evidence type="ECO:0000259" key="2">
    <source>
        <dbReference type="PROSITE" id="PS50835"/>
    </source>
</evidence>
<dbReference type="InterPro" id="IPR036179">
    <property type="entry name" value="Ig-like_dom_sf"/>
</dbReference>
<dbReference type="OrthoDB" id="5970915at2759"/>
<proteinExistence type="predicted"/>
<dbReference type="EMBL" id="UYJE01008794">
    <property type="protein sequence ID" value="VDI67224.1"/>
    <property type="molecule type" value="Genomic_DNA"/>
</dbReference>
<gene>
    <name evidence="3" type="ORF">MGAL_10B026223</name>
</gene>
<reference evidence="3" key="1">
    <citation type="submission" date="2018-11" db="EMBL/GenBank/DDBJ databases">
        <authorList>
            <person name="Alioto T."/>
            <person name="Alioto T."/>
        </authorList>
    </citation>
    <scope>NUCLEOTIDE SEQUENCE</scope>
</reference>
<protein>
    <recommendedName>
        <fullName evidence="2">Ig-like domain-containing protein</fullName>
    </recommendedName>
</protein>
<evidence type="ECO:0000313" key="3">
    <source>
        <dbReference type="EMBL" id="VDI67224.1"/>
    </source>
</evidence>
<dbReference type="InterPro" id="IPR013783">
    <property type="entry name" value="Ig-like_fold"/>
</dbReference>
<feature type="signal peptide" evidence="1">
    <location>
        <begin position="1"/>
        <end position="21"/>
    </location>
</feature>